<protein>
    <recommendedName>
        <fullName evidence="2">Ig-like domain-containing protein</fullName>
    </recommendedName>
</protein>
<dbReference type="InterPro" id="IPR026341">
    <property type="entry name" value="T9SS_type_B"/>
</dbReference>
<dbReference type="Pfam" id="PF13585">
    <property type="entry name" value="CHU_C"/>
    <property type="match status" value="1"/>
</dbReference>
<dbReference type="InterPro" id="IPR011044">
    <property type="entry name" value="Quino_amine_DH_bsu"/>
</dbReference>
<sequence>MNRFLFILLVVIIYPFSVHSQGEADNWYFGFGAGIHFNEDGSVTSLDDGQLITQEGSGAISDPNGNLLFYTDGRTIYDQNHNIMQNGDGLLGTLSSTQSALIIPWPNNPNMYFVFTTNTKNIYLPAIGLNFSIVDMSLNNGFGAVTIKNQNLLIDASEKLTAIQRDCDTNSYWLLSLSASNNARRPFDTYYAYEIDANGLNTQPVISQFQNFSVSDERGYMKFSPDGSFVAMASMRSGAFVYDFDQNTGMLSNQKQLNLNAGDRDFAYGLEFSPDSNLLYITCSNDAITIEGNYSTLIQFDMYANDINTSQIIIDDNELYRSALQLGKNGKIYRALSRTGIEGIPYLAAINEPNEIGLSCNYVQNAVELNTGLSSQGLPSFVQSYFQKNNVFANNADLSEELQTFCTEDVLILAAEQLDGAFYSWSKNGVGILNENLNTLTVNDLIASDSGVYSVEITDVNGRFCPIYGETEVLVQSQTIIGNMVLEVCDDDVDAIEDGLASFNLNELPITDMENFLFFETLADVENDLVIGDLNNYRNINQFNQTIFFRYTNVLGCTYDGEINLVVYRKPEVTLENEYYLCPINSLVISELEGFENYYWYKVEQNEELLISETLSVEITEIGDYRLKVKEFANSCSNVFNFKVYNGLLPIQGDLILETQNNVDAMYCEEDSFSIEAVFLENFSYQWSKDDEILIGENQPILSITNSTINDSGVYSVRIDDLNQVFCPQIEERNIIIQQELVLENLIFETFEGDDVDFIEGTASFNLTELQLDGIGQYSFYQTEDDLVNNIEILLIEEFVNTVPYNQTIYYSFTNLGGCVSFAEIDLVVNPQLTFDLEKRYTICSEIEGVVLSIENVIELPSWYMIKEDEEIFLENAYMLEVTEIGNYRVSIPDVLLSNIFISSATFNFEVVEAERPIIEEIKITEQNEIIVVVENSENYEFAINNSHYQQSNTFSVTEEGVFKISVKELNSCAVSETEVDMSNEFSINDFPNFFTPNGDGINDFWQINNTNKSFNAITSIEIFDRQSKLVASIRPDGNGWDGMINSNPAVATDYWFKANIKNTKAITGHFSLKR</sequence>
<organism evidence="1">
    <name type="scientific">marine sediment metagenome</name>
    <dbReference type="NCBI Taxonomy" id="412755"/>
    <lineage>
        <taxon>unclassified sequences</taxon>
        <taxon>metagenomes</taxon>
        <taxon>ecological metagenomes</taxon>
    </lineage>
</organism>
<dbReference type="Gene3D" id="2.60.40.10">
    <property type="entry name" value="Immunoglobulins"/>
    <property type="match status" value="2"/>
</dbReference>
<dbReference type="NCBIfam" id="TIGR04131">
    <property type="entry name" value="Bac_Flav_CTERM"/>
    <property type="match status" value="1"/>
</dbReference>
<dbReference type="AlphaFoldDB" id="A0A0F9VBD9"/>
<evidence type="ECO:0000313" key="1">
    <source>
        <dbReference type="EMBL" id="KKO01325.1"/>
    </source>
</evidence>
<dbReference type="EMBL" id="LAZR01000036">
    <property type="protein sequence ID" value="KKO01325.1"/>
    <property type="molecule type" value="Genomic_DNA"/>
</dbReference>
<reference evidence="1" key="1">
    <citation type="journal article" date="2015" name="Nature">
        <title>Complex archaea that bridge the gap between prokaryotes and eukaryotes.</title>
        <authorList>
            <person name="Spang A."/>
            <person name="Saw J.H."/>
            <person name="Jorgensen S.L."/>
            <person name="Zaremba-Niedzwiedzka K."/>
            <person name="Martijn J."/>
            <person name="Lind A.E."/>
            <person name="van Eijk R."/>
            <person name="Schleper C."/>
            <person name="Guy L."/>
            <person name="Ettema T.J."/>
        </authorList>
    </citation>
    <scope>NUCLEOTIDE SEQUENCE</scope>
</reference>
<gene>
    <name evidence="1" type="ORF">LCGC14_0119130</name>
</gene>
<proteinExistence type="predicted"/>
<dbReference type="SUPFAM" id="SSF50969">
    <property type="entry name" value="YVTN repeat-like/Quinoprotein amine dehydrogenase"/>
    <property type="match status" value="1"/>
</dbReference>
<name>A0A0F9VBD9_9ZZZZ</name>
<comment type="caution">
    <text evidence="1">The sequence shown here is derived from an EMBL/GenBank/DDBJ whole genome shotgun (WGS) entry which is preliminary data.</text>
</comment>
<accession>A0A0F9VBD9</accession>
<dbReference type="SUPFAM" id="SSF50956">
    <property type="entry name" value="Thermostable phytase (3-phytase)"/>
    <property type="match status" value="1"/>
</dbReference>
<dbReference type="InterPro" id="IPR013783">
    <property type="entry name" value="Ig-like_fold"/>
</dbReference>
<evidence type="ECO:0008006" key="2">
    <source>
        <dbReference type="Google" id="ProtNLM"/>
    </source>
</evidence>